<dbReference type="AlphaFoldDB" id="A0A2G8K771"/>
<organism evidence="2 3">
    <name type="scientific">Stichopus japonicus</name>
    <name type="common">Sea cucumber</name>
    <dbReference type="NCBI Taxonomy" id="307972"/>
    <lineage>
        <taxon>Eukaryota</taxon>
        <taxon>Metazoa</taxon>
        <taxon>Echinodermata</taxon>
        <taxon>Eleutherozoa</taxon>
        <taxon>Echinozoa</taxon>
        <taxon>Holothuroidea</taxon>
        <taxon>Aspidochirotacea</taxon>
        <taxon>Aspidochirotida</taxon>
        <taxon>Stichopodidae</taxon>
        <taxon>Apostichopus</taxon>
    </lineage>
</organism>
<keyword evidence="3" id="KW-1185">Reference proteome</keyword>
<accession>A0A2G8K771</accession>
<proteinExistence type="predicted"/>
<sequence>MTVTHTERSYGVTVKPSTPLSNVTPFCRVTSLVKRRSYVLRQVFRISKSKGVLVPGEVDALHALQGRNTYDLRFTSDVARQTGDTLLSNVEGMTVTPYQRSEWVTLIHVALEVRQEVVTVLGRFGAVKMCSYAQAPGILNGNRQIRIDLKRTFPPSCLLQGKKPTCGIPVSPVPASGVGRPGTKPRLPE</sequence>
<gene>
    <name evidence="2" type="ORF">BSL78_19354</name>
</gene>
<dbReference type="Proteomes" id="UP000230750">
    <property type="component" value="Unassembled WGS sequence"/>
</dbReference>
<feature type="region of interest" description="Disordered" evidence="1">
    <location>
        <begin position="170"/>
        <end position="189"/>
    </location>
</feature>
<evidence type="ECO:0000313" key="2">
    <source>
        <dbReference type="EMBL" id="PIK43789.1"/>
    </source>
</evidence>
<evidence type="ECO:0000256" key="1">
    <source>
        <dbReference type="SAM" id="MobiDB-lite"/>
    </source>
</evidence>
<reference evidence="2 3" key="1">
    <citation type="journal article" date="2017" name="PLoS Biol.">
        <title>The sea cucumber genome provides insights into morphological evolution and visceral regeneration.</title>
        <authorList>
            <person name="Zhang X."/>
            <person name="Sun L."/>
            <person name="Yuan J."/>
            <person name="Sun Y."/>
            <person name="Gao Y."/>
            <person name="Zhang L."/>
            <person name="Li S."/>
            <person name="Dai H."/>
            <person name="Hamel J.F."/>
            <person name="Liu C."/>
            <person name="Yu Y."/>
            <person name="Liu S."/>
            <person name="Lin W."/>
            <person name="Guo K."/>
            <person name="Jin S."/>
            <person name="Xu P."/>
            <person name="Storey K.B."/>
            <person name="Huan P."/>
            <person name="Zhang T."/>
            <person name="Zhou Y."/>
            <person name="Zhang J."/>
            <person name="Lin C."/>
            <person name="Li X."/>
            <person name="Xing L."/>
            <person name="Huo D."/>
            <person name="Sun M."/>
            <person name="Wang L."/>
            <person name="Mercier A."/>
            <person name="Li F."/>
            <person name="Yang H."/>
            <person name="Xiang J."/>
        </authorList>
    </citation>
    <scope>NUCLEOTIDE SEQUENCE [LARGE SCALE GENOMIC DNA]</scope>
    <source>
        <strain evidence="2">Shaxun</strain>
        <tissue evidence="2">Muscle</tissue>
    </source>
</reference>
<evidence type="ECO:0000313" key="3">
    <source>
        <dbReference type="Proteomes" id="UP000230750"/>
    </source>
</evidence>
<dbReference type="EMBL" id="MRZV01000825">
    <property type="protein sequence ID" value="PIK43789.1"/>
    <property type="molecule type" value="Genomic_DNA"/>
</dbReference>
<protein>
    <submittedName>
        <fullName evidence="2">Putative zinc finger CCHC domain-containing protein 3-like</fullName>
    </submittedName>
</protein>
<comment type="caution">
    <text evidence="2">The sequence shown here is derived from an EMBL/GenBank/DDBJ whole genome shotgun (WGS) entry which is preliminary data.</text>
</comment>
<name>A0A2G8K771_STIJA</name>